<dbReference type="OrthoDB" id="546434at2759"/>
<feature type="non-terminal residue" evidence="3">
    <location>
        <position position="80"/>
    </location>
</feature>
<organism evidence="3 4">
    <name type="scientific">Paraglomus brasilianum</name>
    <dbReference type="NCBI Taxonomy" id="144538"/>
    <lineage>
        <taxon>Eukaryota</taxon>
        <taxon>Fungi</taxon>
        <taxon>Fungi incertae sedis</taxon>
        <taxon>Mucoromycota</taxon>
        <taxon>Glomeromycotina</taxon>
        <taxon>Glomeromycetes</taxon>
        <taxon>Paraglomerales</taxon>
        <taxon>Paraglomeraceae</taxon>
        <taxon>Paraglomus</taxon>
    </lineage>
</organism>
<keyword evidence="4" id="KW-1185">Reference proteome</keyword>
<dbReference type="Proteomes" id="UP000789739">
    <property type="component" value="Unassembled WGS sequence"/>
</dbReference>
<dbReference type="InterPro" id="IPR000651">
    <property type="entry name" value="Ras-like_Gua-exchang_fac_N"/>
</dbReference>
<protein>
    <submittedName>
        <fullName evidence="3">6311_t:CDS:1</fullName>
    </submittedName>
</protein>
<dbReference type="AlphaFoldDB" id="A0A9N8Z6U5"/>
<evidence type="ECO:0000313" key="4">
    <source>
        <dbReference type="Proteomes" id="UP000789739"/>
    </source>
</evidence>
<dbReference type="InterPro" id="IPR023578">
    <property type="entry name" value="Ras_GEF_dom_sf"/>
</dbReference>
<feature type="domain" description="N-terminal Ras-GEF" evidence="2">
    <location>
        <begin position="11"/>
        <end position="80"/>
    </location>
</feature>
<dbReference type="CDD" id="cd06224">
    <property type="entry name" value="REM"/>
    <property type="match status" value="1"/>
</dbReference>
<dbReference type="Gene3D" id="1.20.870.10">
    <property type="entry name" value="Son of sevenless (SoS) protein Chain: S domain 1"/>
    <property type="match status" value="1"/>
</dbReference>
<reference evidence="3" key="1">
    <citation type="submission" date="2021-06" db="EMBL/GenBank/DDBJ databases">
        <authorList>
            <person name="Kallberg Y."/>
            <person name="Tangrot J."/>
            <person name="Rosling A."/>
        </authorList>
    </citation>
    <scope>NUCLEOTIDE SEQUENCE</scope>
    <source>
        <strain evidence="3">BR232B</strain>
    </source>
</reference>
<gene>
    <name evidence="3" type="ORF">PBRASI_LOCUS1008</name>
</gene>
<name>A0A9N8Z6U5_9GLOM</name>
<dbReference type="GO" id="GO:0005085">
    <property type="term" value="F:guanyl-nucleotide exchange factor activity"/>
    <property type="evidence" value="ECO:0007669"/>
    <property type="project" value="UniProtKB-KW"/>
</dbReference>
<proteinExistence type="predicted"/>
<dbReference type="SUPFAM" id="SSF48366">
    <property type="entry name" value="Ras GEF"/>
    <property type="match status" value="1"/>
</dbReference>
<dbReference type="PROSITE" id="PS50212">
    <property type="entry name" value="RASGEF_NTER"/>
    <property type="match status" value="1"/>
</dbReference>
<accession>A0A9N8Z6U5</accession>
<keyword evidence="1" id="KW-0344">Guanine-nucleotide releasing factor</keyword>
<evidence type="ECO:0000256" key="1">
    <source>
        <dbReference type="PROSITE-ProRule" id="PRU00135"/>
    </source>
</evidence>
<evidence type="ECO:0000313" key="3">
    <source>
        <dbReference type="EMBL" id="CAG8469682.1"/>
    </source>
</evidence>
<comment type="caution">
    <text evidence="3">The sequence shown here is derived from an EMBL/GenBank/DDBJ whole genome shotgun (WGS) entry which is preliminary data.</text>
</comment>
<sequence length="80" mass="9122">MAIDKSRRSNSNAQECGLAINELIDRLTCGGEHGTHEDPFVITFFCVYRTFMKPREVLEKLIEKYENSRNAGERGNSAQQ</sequence>
<dbReference type="EMBL" id="CAJVPI010000059">
    <property type="protein sequence ID" value="CAG8469682.1"/>
    <property type="molecule type" value="Genomic_DNA"/>
</dbReference>
<evidence type="ECO:0000259" key="2">
    <source>
        <dbReference type="PROSITE" id="PS50212"/>
    </source>
</evidence>
<dbReference type="Pfam" id="PF00618">
    <property type="entry name" value="RasGEF_N"/>
    <property type="match status" value="1"/>
</dbReference>